<reference evidence="2" key="1">
    <citation type="journal article" date="2014" name="Int. J. Syst. Evol. Microbiol.">
        <title>Complete genome sequence of Corynebacterium casei LMG S-19264T (=DSM 44701T), isolated from a smear-ripened cheese.</title>
        <authorList>
            <consortium name="US DOE Joint Genome Institute (JGI-PGF)"/>
            <person name="Walter F."/>
            <person name="Albersmeier A."/>
            <person name="Kalinowski J."/>
            <person name="Ruckert C."/>
        </authorList>
    </citation>
    <scope>NUCLEOTIDE SEQUENCE</scope>
    <source>
        <strain evidence="2">JCM 4784</strain>
    </source>
</reference>
<dbReference type="AlphaFoldDB" id="A0A918ZEQ4"/>
<name>A0A918ZEQ4_9ACTN</name>
<dbReference type="InterPro" id="IPR023606">
    <property type="entry name" value="CoA-Trfase_III_dom_1_sf"/>
</dbReference>
<dbReference type="InterPro" id="IPR003673">
    <property type="entry name" value="CoA-Trfase_fam_III"/>
</dbReference>
<sequence length="396" mass="43286">MKENQSPLHGVTVLDFTHIVMGPCCTQLLGDFGADVLKIEKPDKGDMTRTTIPDPAGFDNPIFLSLNRNKRSVAVDVRADAGRDAVLGLARTADVVVSNFRPGVMERLGFGWEALRELNPRLIWAAGSGFGPRGPYRHKGSQDAVTQAFTGVMHRRSSPELPLSVYPTALCDFSAGMHLVQGILLALLARARTGRGQRVDVSLYDSMLAMQMQEAAVRLNRGYEVNWGTMPLTGVFETQDGALCFVGGFHPDPIPALADALELGEALTGRPEFATWESQFAHRPELGRIFAERLRTGTTAHWLRRLEAANVLCAPVRDLAEALRDPQTVLNGMLLELTHPTAGTVQVLGAPVHLSETPARIRHVPPRLGEHSDAVLREAGYDERRITDLRASGVLR</sequence>
<keyword evidence="3" id="KW-1185">Reference proteome</keyword>
<dbReference type="PANTHER" id="PTHR48207:SF4">
    <property type="entry name" value="BLL6097 PROTEIN"/>
    <property type="match status" value="1"/>
</dbReference>
<dbReference type="EMBL" id="BNBT01000017">
    <property type="protein sequence ID" value="GHE48587.1"/>
    <property type="molecule type" value="Genomic_DNA"/>
</dbReference>
<dbReference type="PANTHER" id="PTHR48207">
    <property type="entry name" value="SUCCINATE--HYDROXYMETHYLGLUTARATE COA-TRANSFERASE"/>
    <property type="match status" value="1"/>
</dbReference>
<dbReference type="InterPro" id="IPR050483">
    <property type="entry name" value="CoA-transferase_III_domain"/>
</dbReference>
<dbReference type="SUPFAM" id="SSF89796">
    <property type="entry name" value="CoA-transferase family III (CaiB/BaiF)"/>
    <property type="match status" value="1"/>
</dbReference>
<accession>A0A918ZEQ4</accession>
<dbReference type="Proteomes" id="UP000608024">
    <property type="component" value="Unassembled WGS sequence"/>
</dbReference>
<evidence type="ECO:0000256" key="1">
    <source>
        <dbReference type="ARBA" id="ARBA00022679"/>
    </source>
</evidence>
<evidence type="ECO:0000313" key="3">
    <source>
        <dbReference type="Proteomes" id="UP000608024"/>
    </source>
</evidence>
<dbReference type="RefSeq" id="WP_229925488.1">
    <property type="nucleotide sequence ID" value="NZ_BNBT01000017.1"/>
</dbReference>
<dbReference type="Gene3D" id="3.40.50.10540">
    <property type="entry name" value="Crotonobetainyl-coa:carnitine coa-transferase, domain 1"/>
    <property type="match status" value="1"/>
</dbReference>
<reference evidence="2" key="2">
    <citation type="submission" date="2020-09" db="EMBL/GenBank/DDBJ databases">
        <authorList>
            <person name="Sun Q."/>
            <person name="Ohkuma M."/>
        </authorList>
    </citation>
    <scope>NUCLEOTIDE SEQUENCE</scope>
    <source>
        <strain evidence="2">JCM 4784</strain>
    </source>
</reference>
<dbReference type="Pfam" id="PF02515">
    <property type="entry name" value="CoA_transf_3"/>
    <property type="match status" value="1"/>
</dbReference>
<comment type="caution">
    <text evidence="2">The sequence shown here is derived from an EMBL/GenBank/DDBJ whole genome shotgun (WGS) entry which is preliminary data.</text>
</comment>
<protein>
    <submittedName>
        <fullName evidence="2">CoA transferase</fullName>
    </submittedName>
</protein>
<dbReference type="InterPro" id="IPR044855">
    <property type="entry name" value="CoA-Trfase_III_dom3_sf"/>
</dbReference>
<organism evidence="2 3">
    <name type="scientific">Streptomyces longispororuber</name>
    <dbReference type="NCBI Taxonomy" id="68230"/>
    <lineage>
        <taxon>Bacteria</taxon>
        <taxon>Bacillati</taxon>
        <taxon>Actinomycetota</taxon>
        <taxon>Actinomycetes</taxon>
        <taxon>Kitasatosporales</taxon>
        <taxon>Streptomycetaceae</taxon>
        <taxon>Streptomyces</taxon>
    </lineage>
</organism>
<gene>
    <name evidence="2" type="ORF">GCM10018785_17710</name>
</gene>
<keyword evidence="1 2" id="KW-0808">Transferase</keyword>
<dbReference type="Gene3D" id="3.30.1540.10">
    <property type="entry name" value="formyl-coa transferase, domain 3"/>
    <property type="match status" value="1"/>
</dbReference>
<evidence type="ECO:0000313" key="2">
    <source>
        <dbReference type="EMBL" id="GHE48587.1"/>
    </source>
</evidence>
<dbReference type="GO" id="GO:0008410">
    <property type="term" value="F:CoA-transferase activity"/>
    <property type="evidence" value="ECO:0007669"/>
    <property type="project" value="TreeGrafter"/>
</dbReference>
<proteinExistence type="predicted"/>